<dbReference type="AlphaFoldDB" id="A0A229RDN8"/>
<proteinExistence type="predicted"/>
<gene>
    <name evidence="2" type="ORF">CFP75_33255</name>
</gene>
<evidence type="ECO:0000256" key="1">
    <source>
        <dbReference type="SAM" id="MobiDB-lite"/>
    </source>
</evidence>
<comment type="caution">
    <text evidence="2">The sequence shown here is derived from an EMBL/GenBank/DDBJ whole genome shotgun (WGS) entry which is preliminary data.</text>
</comment>
<organism evidence="2 3">
    <name type="scientific">Amycolatopsis alba DSM 44262</name>
    <dbReference type="NCBI Taxonomy" id="1125972"/>
    <lineage>
        <taxon>Bacteria</taxon>
        <taxon>Bacillati</taxon>
        <taxon>Actinomycetota</taxon>
        <taxon>Actinomycetes</taxon>
        <taxon>Pseudonocardiales</taxon>
        <taxon>Pseudonocardiaceae</taxon>
        <taxon>Amycolatopsis</taxon>
    </lineage>
</organism>
<name>A0A229RDN8_AMYAL</name>
<sequence>MVTVMWALVEVFIGFAGRPVAMVRRELEDACEIWDCRLDEDTLDAFAAEIAAGERVEIDAGTIRVPLAGRSRRTGGTRRSDGRVQLAGRPPV</sequence>
<reference evidence="2 3" key="1">
    <citation type="submission" date="2017-07" db="EMBL/GenBank/DDBJ databases">
        <title>Amycolatopsis alba DSM 44262 Genome sequencing and assembly.</title>
        <authorList>
            <person name="Kaur N."/>
            <person name="Mayilraj S."/>
        </authorList>
    </citation>
    <scope>NUCLEOTIDE SEQUENCE [LARGE SCALE GENOMIC DNA]</scope>
    <source>
        <strain evidence="2 3">DSM 44262</strain>
    </source>
</reference>
<feature type="region of interest" description="Disordered" evidence="1">
    <location>
        <begin position="69"/>
        <end position="92"/>
    </location>
</feature>
<protein>
    <submittedName>
        <fullName evidence="2">Uncharacterized protein</fullName>
    </submittedName>
</protein>
<dbReference type="EMBL" id="NMQU01000112">
    <property type="protein sequence ID" value="OXM44792.1"/>
    <property type="molecule type" value="Genomic_DNA"/>
</dbReference>
<keyword evidence="3" id="KW-1185">Reference proteome</keyword>
<evidence type="ECO:0000313" key="2">
    <source>
        <dbReference type="EMBL" id="OXM44792.1"/>
    </source>
</evidence>
<dbReference type="Proteomes" id="UP000215563">
    <property type="component" value="Unassembled WGS sequence"/>
</dbReference>
<accession>A0A229RDN8</accession>
<evidence type="ECO:0000313" key="3">
    <source>
        <dbReference type="Proteomes" id="UP000215563"/>
    </source>
</evidence>